<evidence type="ECO:0000313" key="1">
    <source>
        <dbReference type="EMBL" id="AMX00416.1"/>
    </source>
</evidence>
<accession>A0A143HG06</accession>
<dbReference type="OrthoDB" id="1684431at2"/>
<evidence type="ECO:0000313" key="2">
    <source>
        <dbReference type="Proteomes" id="UP000076021"/>
    </source>
</evidence>
<dbReference type="KEGG" id="rst:ATY39_13945"/>
<name>A0A143HG06_9BACL</name>
<keyword evidence="2" id="KW-1185">Reference proteome</keyword>
<sequence>MPLKDVTVTINIQKSSKLTGLGKPLILAKFTGESTYKNYADPLDVAKDFGADTVVHKLAKALINQGNTAPSKIAIATYDSAAEPAMTAADALRKFYDEDWYFVVSDTQVETEVKAIADVVEGKGVKLHGTTVTALEALTTLKGYNYDRTFAMLHTTVNEYAAEGLIGSVGSRGVGSITWKFKSINGLTPQQVTEDELKDIHALNGFAYVTKSGIPQTSEGKVLSGEYIDVIHSKDWIKINIEEAVQQVFVKNGKISYTDDGITLLANAVKSILKAAFDMGMIAEDSEGSPLYSVATISRVDTPSSDRESRVYNGLSFTFELAGAIHEANIAGEIMI</sequence>
<dbReference type="Pfam" id="PF11863">
    <property type="entry name" value="DUF3383"/>
    <property type="match status" value="1"/>
</dbReference>
<dbReference type="EMBL" id="CP014806">
    <property type="protein sequence ID" value="AMX00416.1"/>
    <property type="molecule type" value="Genomic_DNA"/>
</dbReference>
<dbReference type="Proteomes" id="UP000076021">
    <property type="component" value="Chromosome"/>
</dbReference>
<proteinExistence type="predicted"/>
<dbReference type="STRING" id="241244.ATY39_13945"/>
<organism evidence="1 2">
    <name type="scientific">Rummeliibacillus stabekisii</name>
    <dbReference type="NCBI Taxonomy" id="241244"/>
    <lineage>
        <taxon>Bacteria</taxon>
        <taxon>Bacillati</taxon>
        <taxon>Bacillota</taxon>
        <taxon>Bacilli</taxon>
        <taxon>Bacillales</taxon>
        <taxon>Caryophanaceae</taxon>
        <taxon>Rummeliibacillus</taxon>
    </lineage>
</organism>
<evidence type="ECO:0008006" key="3">
    <source>
        <dbReference type="Google" id="ProtNLM"/>
    </source>
</evidence>
<dbReference type="RefSeq" id="WP_066790763.1">
    <property type="nucleotide sequence ID" value="NZ_CP014806.1"/>
</dbReference>
<reference evidence="2" key="2">
    <citation type="submission" date="2016-03" db="EMBL/GenBank/DDBJ databases">
        <authorList>
            <person name="Ploux O."/>
        </authorList>
    </citation>
    <scope>NUCLEOTIDE SEQUENCE [LARGE SCALE GENOMIC DNA]</scope>
    <source>
        <strain evidence="2">PP9</strain>
    </source>
</reference>
<protein>
    <recommendedName>
        <fullName evidence="3">DUF3383 family protein</fullName>
    </recommendedName>
</protein>
<gene>
    <name evidence="1" type="ORF">ATY39_13945</name>
</gene>
<dbReference type="InterPro" id="IPR021808">
    <property type="entry name" value="DUF3383"/>
</dbReference>
<reference evidence="1 2" key="1">
    <citation type="journal article" date="2016" name="Genome Announc.">
        <title>Whole-Genome Sequence of Rummeliibacillus stabekisii Strain PP9 Isolated from Antarctic Soil.</title>
        <authorList>
            <person name="da Mota F.F."/>
            <person name="Vollu R.E."/>
            <person name="Jurelevicius D."/>
            <person name="Seldin L."/>
        </authorList>
    </citation>
    <scope>NUCLEOTIDE SEQUENCE [LARGE SCALE GENOMIC DNA]</scope>
    <source>
        <strain evidence="1 2">PP9</strain>
    </source>
</reference>
<dbReference type="AlphaFoldDB" id="A0A143HG06"/>